<feature type="compositionally biased region" description="Low complexity" evidence="1">
    <location>
        <begin position="694"/>
        <end position="710"/>
    </location>
</feature>
<dbReference type="Proteomes" id="UP000279259">
    <property type="component" value="Unassembled WGS sequence"/>
</dbReference>
<reference evidence="5 6" key="1">
    <citation type="submission" date="2018-11" db="EMBL/GenBank/DDBJ databases">
        <title>Genome sequence of Saitozyma podzolica DSM 27192.</title>
        <authorList>
            <person name="Aliyu H."/>
            <person name="Gorte O."/>
            <person name="Ochsenreither K."/>
        </authorList>
    </citation>
    <scope>NUCLEOTIDE SEQUENCE [LARGE SCALE GENOMIC DNA]</scope>
    <source>
        <strain evidence="5 6">DSM 27192</strain>
    </source>
</reference>
<feature type="transmembrane region" description="Helical" evidence="2">
    <location>
        <begin position="237"/>
        <end position="255"/>
    </location>
</feature>
<dbReference type="Pfam" id="PF23190">
    <property type="entry name" value="LHD_TRPY1"/>
    <property type="match status" value="1"/>
</dbReference>
<feature type="region of interest" description="Disordered" evidence="1">
    <location>
        <begin position="825"/>
        <end position="887"/>
    </location>
</feature>
<protein>
    <submittedName>
        <fullName evidence="5">Uncharacterized protein</fullName>
    </submittedName>
</protein>
<keyword evidence="2" id="KW-0472">Membrane</keyword>
<proteinExistence type="predicted"/>
<evidence type="ECO:0000313" key="6">
    <source>
        <dbReference type="Proteomes" id="UP000279259"/>
    </source>
</evidence>
<accession>A0A427YVG8</accession>
<feature type="compositionally biased region" description="Polar residues" evidence="1">
    <location>
        <begin position="846"/>
        <end position="855"/>
    </location>
</feature>
<keyword evidence="2" id="KW-0812">Transmembrane</keyword>
<keyword evidence="6" id="KW-1185">Reference proteome</keyword>
<evidence type="ECO:0000256" key="2">
    <source>
        <dbReference type="SAM" id="Phobius"/>
    </source>
</evidence>
<organism evidence="5 6">
    <name type="scientific">Saitozyma podzolica</name>
    <dbReference type="NCBI Taxonomy" id="1890683"/>
    <lineage>
        <taxon>Eukaryota</taxon>
        <taxon>Fungi</taxon>
        <taxon>Dikarya</taxon>
        <taxon>Basidiomycota</taxon>
        <taxon>Agaricomycotina</taxon>
        <taxon>Tremellomycetes</taxon>
        <taxon>Tremellales</taxon>
        <taxon>Trimorphomycetaceae</taxon>
        <taxon>Saitozyma</taxon>
    </lineage>
</organism>
<evidence type="ECO:0000256" key="1">
    <source>
        <dbReference type="SAM" id="MobiDB-lite"/>
    </source>
</evidence>
<evidence type="ECO:0000313" key="5">
    <source>
        <dbReference type="EMBL" id="RSH95134.1"/>
    </source>
</evidence>
<keyword evidence="2" id="KW-1133">Transmembrane helix</keyword>
<feature type="transmembrane region" description="Helical" evidence="2">
    <location>
        <begin position="501"/>
        <end position="519"/>
    </location>
</feature>
<feature type="transmembrane region" description="Helical" evidence="2">
    <location>
        <begin position="445"/>
        <end position="464"/>
    </location>
</feature>
<gene>
    <name evidence="5" type="ORF">EHS25_000220</name>
</gene>
<sequence>MPHEEEITPLLGPTVVGPSSKILSETKVYPLIHLIRVDILSHIDTPLTYEQLVAPDSTYTIVRPLTEKYLELQNHATVFCLLLNKVQFVRDSTQLSISTLSLSRATLCEILAVRVLRGWSERSLPLAMVLLTPWALFQGAPPEVIERAKEEGDDELLDEGGNALEMAIISSSKRFIRSPSCQKVIEGIWSGRIIYSALNAHALIADNYKKKPIQMYNPHKAPLLDHYRLKVPKYRSFLEYFNFLILFVLYVTAMEGIEGDRLNAKELAFIIYALSFSLDKLAAVREHGLKVFSSSLVNGFDLVFMLIYAVYLGARTYGFHYGSADALALGADFLAIGKTGSSDELWRALMAWNRCGTHLPRLAFVTLANNLMVLSIRSMLTEFFFLMGVGIFCFIGFAYALYTLGQGRFEFVQIGWWLLEVYFGLDASGFEAAHNFHPFLGPLLMITYALLSNTLLLTVLVAILGNTFATINADAVAESMFRKAVSTIEGVKADAVFSYQLPFNLVAVVFMWPMSYILNPRWFHKVNVFMIRASNLPVLLVIALYERQKYRETTLMEQFGDFAERYVGSLPRRLRSAAGFENFGSRRDIGAVFEIEREVGSFYRGWEDEGFDDSEIVLPGAFDEDSSDAEEGKVAPSEPQPNASSPRQPGRGANGAQEVLVHPEGETAPLTGGPLTASPQPSPIPDRTRRKSMPAAQQQQLQQQQQQQHSPHPPSPLHAVFPAGPMARPRRNSSIHEPSPLARLFVRSPDSPDRAQCGGDADVPIASYFILCPSADATEETVTSEHSFQPLRGGEIACDFDKAVSACDRGESAGYAKNVRFPQISDDLGGAEDMVSPRTTGVPGRSTAQGSSSDMSAGDKAAAKAEQGGTGVGRGPEGAMEGQADDGVAKASELVESEMDKPEEEMELEVSVETRLEKLEQGQRRIEELLQGLVQAAQGR</sequence>
<dbReference type="PANTHER" id="PTHR35859">
    <property type="entry name" value="NONSELECTIVE CATION CHANNEL PROTEIN"/>
    <property type="match status" value="1"/>
</dbReference>
<evidence type="ECO:0000259" key="4">
    <source>
        <dbReference type="Pfam" id="PF23317"/>
    </source>
</evidence>
<evidence type="ECO:0000259" key="3">
    <source>
        <dbReference type="Pfam" id="PF23190"/>
    </source>
</evidence>
<feature type="transmembrane region" description="Helical" evidence="2">
    <location>
        <begin position="296"/>
        <end position="314"/>
    </location>
</feature>
<dbReference type="STRING" id="1890683.A0A427YVG8"/>
<dbReference type="InterPro" id="IPR056336">
    <property type="entry name" value="YVC1_C"/>
</dbReference>
<dbReference type="OrthoDB" id="2373987at2759"/>
<dbReference type="InterPro" id="IPR056337">
    <property type="entry name" value="LHD_YVC1"/>
</dbReference>
<name>A0A427YVG8_9TREE</name>
<dbReference type="PANTHER" id="PTHR35859:SF1">
    <property type="entry name" value="NONSELECTIVE CATION CHANNEL PROTEIN"/>
    <property type="match status" value="1"/>
</dbReference>
<feature type="transmembrane region" description="Helical" evidence="2">
    <location>
        <begin position="267"/>
        <end position="284"/>
    </location>
</feature>
<feature type="region of interest" description="Disordered" evidence="1">
    <location>
        <begin position="623"/>
        <end position="737"/>
    </location>
</feature>
<feature type="domain" description="YVC1 N-terminal linker helical" evidence="3">
    <location>
        <begin position="30"/>
        <end position="211"/>
    </location>
</feature>
<feature type="transmembrane region" description="Helical" evidence="2">
    <location>
        <begin position="526"/>
        <end position="545"/>
    </location>
</feature>
<feature type="domain" description="Calcium channel YVC1-like C-terminal transmembrane" evidence="4">
    <location>
        <begin position="244"/>
        <end position="552"/>
    </location>
</feature>
<dbReference type="AlphaFoldDB" id="A0A427YVG8"/>
<feature type="transmembrane region" description="Helical" evidence="2">
    <location>
        <begin position="383"/>
        <end position="402"/>
    </location>
</feature>
<dbReference type="Pfam" id="PF23317">
    <property type="entry name" value="YVC1_C"/>
    <property type="match status" value="1"/>
</dbReference>
<feature type="transmembrane region" description="Helical" evidence="2">
    <location>
        <begin position="359"/>
        <end position="376"/>
    </location>
</feature>
<dbReference type="EMBL" id="RSCD01000001">
    <property type="protein sequence ID" value="RSH95134.1"/>
    <property type="molecule type" value="Genomic_DNA"/>
</dbReference>
<comment type="caution">
    <text evidence="5">The sequence shown here is derived from an EMBL/GenBank/DDBJ whole genome shotgun (WGS) entry which is preliminary data.</text>
</comment>
<dbReference type="InterPro" id="IPR052971">
    <property type="entry name" value="TRP_calcium_channel"/>
</dbReference>